<dbReference type="Gene3D" id="3.40.50.300">
    <property type="entry name" value="P-loop containing nucleotide triphosphate hydrolases"/>
    <property type="match status" value="1"/>
</dbReference>
<dbReference type="OrthoDB" id="9804819at2"/>
<dbReference type="InterPro" id="IPR003439">
    <property type="entry name" value="ABC_transporter-like_ATP-bd"/>
</dbReference>
<accession>A0A0K2SK21</accession>
<dbReference type="STRING" id="1555112.LIP_1322"/>
<reference evidence="8" key="1">
    <citation type="submission" date="2015-07" db="EMBL/GenBank/DDBJ databases">
        <title>Complete genome sequence and phylogenetic analysis of Limnochorda pilosa.</title>
        <authorList>
            <person name="Watanabe M."/>
            <person name="Kojima H."/>
            <person name="Fukui M."/>
        </authorList>
    </citation>
    <scope>NUCLEOTIDE SEQUENCE [LARGE SCALE GENOMIC DNA]</scope>
    <source>
        <strain evidence="8">HC45</strain>
    </source>
</reference>
<dbReference type="PANTHER" id="PTHR43582">
    <property type="entry name" value="LINEARMYCIN RESISTANCE ATP-BINDING PROTEIN LNRL"/>
    <property type="match status" value="1"/>
</dbReference>
<dbReference type="GO" id="GO:0016887">
    <property type="term" value="F:ATP hydrolysis activity"/>
    <property type="evidence" value="ECO:0007669"/>
    <property type="project" value="InterPro"/>
</dbReference>
<dbReference type="InterPro" id="IPR005894">
    <property type="entry name" value="DrrA"/>
</dbReference>
<evidence type="ECO:0000313" key="8">
    <source>
        <dbReference type="Proteomes" id="UP000065807"/>
    </source>
</evidence>
<keyword evidence="2" id="KW-0813">Transport</keyword>
<sequence>MAAIIEVEDLRKTYPGGVEAVRGIGFRVEEGEVFGFLGPNGAGKSTTIMMLTTLLRPTAGTLRVAGLDPIAHPARVRAEIGYVSQDLAVDDSLTGRENLRLQGAFYHLAPAEARRRSDELLDLVGLSDRADHRVETYSGGMRKRLDIACGLMHRPRLLFLDEPTLGLDIQTRRQIWAYVGRMKEEFGMTLFLTTHYMEEADALCDRVAIIDRGEVRAIGRPAELKAGIGGDVVSLRLPEVNGASRAPSILQGLEPVRTVQAVDGILQAVVDDGDGALPLIVQALSAQGITPASIAVKKPSLDDVYLAHTGRELREESGSREESWQARVRLRRIRR</sequence>
<dbReference type="GO" id="GO:0005524">
    <property type="term" value="F:ATP binding"/>
    <property type="evidence" value="ECO:0007669"/>
    <property type="project" value="UniProtKB-KW"/>
</dbReference>
<evidence type="ECO:0000256" key="5">
    <source>
        <dbReference type="ARBA" id="ARBA00049985"/>
    </source>
</evidence>
<protein>
    <submittedName>
        <fullName evidence="7">ABC transporter ATP-binding protein</fullName>
    </submittedName>
</protein>
<keyword evidence="8" id="KW-1185">Reference proteome</keyword>
<reference evidence="8" key="2">
    <citation type="journal article" date="2016" name="Int. J. Syst. Evol. Microbiol.">
        <title>Complete genome sequence and cell structure of Limnochorda pilosa, a Gram-negative spore-former within the phylum Firmicutes.</title>
        <authorList>
            <person name="Watanabe M."/>
            <person name="Kojima H."/>
            <person name="Fukui M."/>
        </authorList>
    </citation>
    <scope>NUCLEOTIDE SEQUENCE [LARGE SCALE GENOMIC DNA]</scope>
    <source>
        <strain evidence="8">HC45</strain>
    </source>
</reference>
<evidence type="ECO:0000256" key="1">
    <source>
        <dbReference type="ARBA" id="ARBA00004413"/>
    </source>
</evidence>
<dbReference type="InterPro" id="IPR003593">
    <property type="entry name" value="AAA+_ATPase"/>
</dbReference>
<dbReference type="GO" id="GO:0043215">
    <property type="term" value="P:daunorubicin transport"/>
    <property type="evidence" value="ECO:0007669"/>
    <property type="project" value="InterPro"/>
</dbReference>
<dbReference type="GO" id="GO:1900753">
    <property type="term" value="P:doxorubicin transport"/>
    <property type="evidence" value="ECO:0007669"/>
    <property type="project" value="InterPro"/>
</dbReference>
<feature type="domain" description="ABC transporter" evidence="6">
    <location>
        <begin position="5"/>
        <end position="237"/>
    </location>
</feature>
<keyword evidence="3" id="KW-0547">Nucleotide-binding</keyword>
<dbReference type="SUPFAM" id="SSF52540">
    <property type="entry name" value="P-loop containing nucleoside triphosphate hydrolases"/>
    <property type="match status" value="1"/>
</dbReference>
<proteinExistence type="inferred from homology"/>
<dbReference type="InterPro" id="IPR027417">
    <property type="entry name" value="P-loop_NTPase"/>
</dbReference>
<evidence type="ECO:0000313" key="7">
    <source>
        <dbReference type="EMBL" id="BAS27174.1"/>
    </source>
</evidence>
<dbReference type="Proteomes" id="UP000065807">
    <property type="component" value="Chromosome"/>
</dbReference>
<comment type="subcellular location">
    <subcellularLocation>
        <location evidence="1">Cell membrane</location>
        <topology evidence="1">Peripheral membrane protein</topology>
        <orientation evidence="1">Cytoplasmic side</orientation>
    </subcellularLocation>
</comment>
<dbReference type="NCBIfam" id="TIGR01188">
    <property type="entry name" value="drrA"/>
    <property type="match status" value="1"/>
</dbReference>
<name>A0A0K2SK21_LIMPI</name>
<dbReference type="PROSITE" id="PS50893">
    <property type="entry name" value="ABC_TRANSPORTER_2"/>
    <property type="match status" value="1"/>
</dbReference>
<evidence type="ECO:0000259" key="6">
    <source>
        <dbReference type="PROSITE" id="PS50893"/>
    </source>
</evidence>
<evidence type="ECO:0000256" key="2">
    <source>
        <dbReference type="ARBA" id="ARBA00022448"/>
    </source>
</evidence>
<dbReference type="Pfam" id="PF00005">
    <property type="entry name" value="ABC_tran"/>
    <property type="match status" value="1"/>
</dbReference>
<dbReference type="SMART" id="SM00382">
    <property type="entry name" value="AAA"/>
    <property type="match status" value="1"/>
</dbReference>
<dbReference type="RefSeq" id="WP_068135679.1">
    <property type="nucleotide sequence ID" value="NZ_AP014924.1"/>
</dbReference>
<dbReference type="KEGG" id="lpil:LIP_1322"/>
<dbReference type="AlphaFoldDB" id="A0A0K2SK21"/>
<dbReference type="EMBL" id="AP014924">
    <property type="protein sequence ID" value="BAS27174.1"/>
    <property type="molecule type" value="Genomic_DNA"/>
</dbReference>
<evidence type="ECO:0000256" key="4">
    <source>
        <dbReference type="ARBA" id="ARBA00022840"/>
    </source>
</evidence>
<dbReference type="PANTHER" id="PTHR43582:SF2">
    <property type="entry name" value="LINEARMYCIN RESISTANCE ATP-BINDING PROTEIN LNRL"/>
    <property type="match status" value="1"/>
</dbReference>
<dbReference type="PROSITE" id="PS00211">
    <property type="entry name" value="ABC_TRANSPORTER_1"/>
    <property type="match status" value="1"/>
</dbReference>
<dbReference type="InterPro" id="IPR017871">
    <property type="entry name" value="ABC_transporter-like_CS"/>
</dbReference>
<dbReference type="InterPro" id="IPR025302">
    <property type="entry name" value="DrrA1/2-like_C"/>
</dbReference>
<dbReference type="PATRIC" id="fig|1555112.3.peg.1363"/>
<evidence type="ECO:0000256" key="3">
    <source>
        <dbReference type="ARBA" id="ARBA00022741"/>
    </source>
</evidence>
<keyword evidence="4 7" id="KW-0067">ATP-binding</keyword>
<gene>
    <name evidence="7" type="ORF">LIP_1322</name>
</gene>
<dbReference type="Pfam" id="PF13732">
    <property type="entry name" value="DrrA1-3_C"/>
    <property type="match status" value="1"/>
</dbReference>
<dbReference type="GO" id="GO:0005886">
    <property type="term" value="C:plasma membrane"/>
    <property type="evidence" value="ECO:0007669"/>
    <property type="project" value="UniProtKB-SubCell"/>
</dbReference>
<organism evidence="7 8">
    <name type="scientific">Limnochorda pilosa</name>
    <dbReference type="NCBI Taxonomy" id="1555112"/>
    <lineage>
        <taxon>Bacteria</taxon>
        <taxon>Bacillati</taxon>
        <taxon>Bacillota</taxon>
        <taxon>Limnochordia</taxon>
        <taxon>Limnochordales</taxon>
        <taxon>Limnochordaceae</taxon>
        <taxon>Limnochorda</taxon>
    </lineage>
</organism>
<comment type="similarity">
    <text evidence="5">Belongs to the ABC transporter superfamily. Drug exporter-1 (DrugE1) (TC 3.A.1.105) family.</text>
</comment>